<proteinExistence type="predicted"/>
<dbReference type="Gramene" id="Kaladp0069s0008.2.v1.1">
    <property type="protein sequence ID" value="Kaladp0069s0008.2.v1.1.CDS.1"/>
    <property type="gene ID" value="Kaladp0069s0008.v1.1"/>
</dbReference>
<reference evidence="2" key="1">
    <citation type="submission" date="2021-01" db="UniProtKB">
        <authorList>
            <consortium name="EnsemblPlants"/>
        </authorList>
    </citation>
    <scope>IDENTIFICATION</scope>
</reference>
<dbReference type="Proteomes" id="UP000594263">
    <property type="component" value="Unplaced"/>
</dbReference>
<feature type="compositionally biased region" description="Polar residues" evidence="1">
    <location>
        <begin position="177"/>
        <end position="192"/>
    </location>
</feature>
<evidence type="ECO:0000313" key="2">
    <source>
        <dbReference type="EnsemblPlants" id="Kaladp0069s0008.1.v1.1.CDS.1"/>
    </source>
</evidence>
<dbReference type="AlphaFoldDB" id="A0A7N1A2S1"/>
<organism evidence="2 3">
    <name type="scientific">Kalanchoe fedtschenkoi</name>
    <name type="common">Lavender scallops</name>
    <name type="synonym">South American air plant</name>
    <dbReference type="NCBI Taxonomy" id="63787"/>
    <lineage>
        <taxon>Eukaryota</taxon>
        <taxon>Viridiplantae</taxon>
        <taxon>Streptophyta</taxon>
        <taxon>Embryophyta</taxon>
        <taxon>Tracheophyta</taxon>
        <taxon>Spermatophyta</taxon>
        <taxon>Magnoliopsida</taxon>
        <taxon>eudicotyledons</taxon>
        <taxon>Gunneridae</taxon>
        <taxon>Pentapetalae</taxon>
        <taxon>Saxifragales</taxon>
        <taxon>Crassulaceae</taxon>
        <taxon>Kalanchoe</taxon>
    </lineage>
</organism>
<dbReference type="PANTHER" id="PTHR34451:SF7">
    <property type="entry name" value="PHD FINGER FAMILY PROTEIN"/>
    <property type="match status" value="1"/>
</dbReference>
<sequence>MAGHRRSDCDECGAVDRLVLQNVRHRNTFRRFCTACVLRSFPGSFCPVCFRVFETLPPPTERAMCLTCPSVSHLSCTMSGDHAMRYECRHCHNRNPSLFELKFDGRRKGGRGEEIDLDSAGKLFAAAWIASASLNKAAVAARAEAERRAGEVVVARKKAKEALERLASLTSREAGENDQNGSGLMRNGQTSGAGAEDILQGS</sequence>
<dbReference type="PANTHER" id="PTHR34451">
    <property type="entry name" value="PHD FINGER FAMILY PROTEIN"/>
    <property type="match status" value="1"/>
</dbReference>
<keyword evidence="3" id="KW-1185">Reference proteome</keyword>
<name>A0A7N1A2S1_KALFE</name>
<dbReference type="EnsemblPlants" id="Kaladp0069s0008.1.v1.1">
    <property type="protein sequence ID" value="Kaladp0069s0008.1.v1.1.CDS.1"/>
    <property type="gene ID" value="Kaladp0069s0008.v1.1"/>
</dbReference>
<evidence type="ECO:0000256" key="1">
    <source>
        <dbReference type="SAM" id="MobiDB-lite"/>
    </source>
</evidence>
<dbReference type="EnsemblPlants" id="Kaladp0069s0008.2.v1.1">
    <property type="protein sequence ID" value="Kaladp0069s0008.2.v1.1.CDS.1"/>
    <property type="gene ID" value="Kaladp0069s0008.v1.1"/>
</dbReference>
<accession>A0A7N1A2S1</accession>
<dbReference type="Gramene" id="Kaladp0069s0008.1.v1.1">
    <property type="protein sequence ID" value="Kaladp0069s0008.1.v1.1.CDS.1"/>
    <property type="gene ID" value="Kaladp0069s0008.v1.1"/>
</dbReference>
<protein>
    <submittedName>
        <fullName evidence="2">Uncharacterized protein</fullName>
    </submittedName>
</protein>
<evidence type="ECO:0000313" key="3">
    <source>
        <dbReference type="Proteomes" id="UP000594263"/>
    </source>
</evidence>
<feature type="region of interest" description="Disordered" evidence="1">
    <location>
        <begin position="166"/>
        <end position="202"/>
    </location>
</feature>
<dbReference type="OMA" id="HNIRHRA"/>